<name>A0A4R9ASU2_9MICO</name>
<gene>
    <name evidence="2" type="ORF">E3T47_02020</name>
</gene>
<accession>A0A4R9ASU2</accession>
<keyword evidence="1" id="KW-0812">Transmembrane</keyword>
<feature type="transmembrane region" description="Helical" evidence="1">
    <location>
        <begin position="25"/>
        <end position="47"/>
    </location>
</feature>
<protein>
    <submittedName>
        <fullName evidence="2">Uncharacterized protein</fullName>
    </submittedName>
</protein>
<organism evidence="2 3">
    <name type="scientific">Cryobacterium ruanii</name>
    <dbReference type="NCBI Taxonomy" id="1259197"/>
    <lineage>
        <taxon>Bacteria</taxon>
        <taxon>Bacillati</taxon>
        <taxon>Actinomycetota</taxon>
        <taxon>Actinomycetes</taxon>
        <taxon>Micrococcales</taxon>
        <taxon>Microbacteriaceae</taxon>
        <taxon>Cryobacterium</taxon>
    </lineage>
</organism>
<reference evidence="2 3" key="1">
    <citation type="submission" date="2019-03" db="EMBL/GenBank/DDBJ databases">
        <title>Genomics of glacier-inhabiting Cryobacterium strains.</title>
        <authorList>
            <person name="Liu Q."/>
            <person name="Xin Y.-H."/>
        </authorList>
    </citation>
    <scope>NUCLEOTIDE SEQUENCE [LARGE SCALE GENOMIC DNA]</scope>
    <source>
        <strain evidence="2 3">Sr36</strain>
    </source>
</reference>
<comment type="caution">
    <text evidence="2">The sequence shown here is derived from an EMBL/GenBank/DDBJ whole genome shotgun (WGS) entry which is preliminary data.</text>
</comment>
<dbReference type="EMBL" id="SOHK01000005">
    <property type="protein sequence ID" value="TFD68770.1"/>
    <property type="molecule type" value="Genomic_DNA"/>
</dbReference>
<sequence>MVWGLLTSLGQTYLPEPLVQLTNCYSGWLIIAYFVGYLSVTGGLAAVTGLLSVLAADVGFYTGMWVQFGIIGSWTGDTYYMIGALMFGPLLGLAGYLFKTRSRWATYGVALMASLFFSEALYRLSKTDVVTSGFSDGWYVFAILGVGFLLATLPRTRHQPLPLLSIIPLTAFAFVGVALVLPVVLSLF</sequence>
<feature type="transmembrane region" description="Helical" evidence="1">
    <location>
        <begin position="54"/>
        <end position="74"/>
    </location>
</feature>
<dbReference type="Pfam" id="PF20128">
    <property type="entry name" value="DUF6518"/>
    <property type="match status" value="1"/>
</dbReference>
<proteinExistence type="predicted"/>
<evidence type="ECO:0000313" key="3">
    <source>
        <dbReference type="Proteomes" id="UP000298154"/>
    </source>
</evidence>
<keyword evidence="1" id="KW-0472">Membrane</keyword>
<dbReference type="Proteomes" id="UP000298154">
    <property type="component" value="Unassembled WGS sequence"/>
</dbReference>
<feature type="transmembrane region" description="Helical" evidence="1">
    <location>
        <begin position="161"/>
        <end position="185"/>
    </location>
</feature>
<feature type="transmembrane region" description="Helical" evidence="1">
    <location>
        <begin position="137"/>
        <end position="154"/>
    </location>
</feature>
<keyword evidence="3" id="KW-1185">Reference proteome</keyword>
<dbReference type="OrthoDB" id="3430853at2"/>
<evidence type="ECO:0000256" key="1">
    <source>
        <dbReference type="SAM" id="Phobius"/>
    </source>
</evidence>
<keyword evidence="1" id="KW-1133">Transmembrane helix</keyword>
<feature type="transmembrane region" description="Helical" evidence="1">
    <location>
        <begin position="105"/>
        <end position="125"/>
    </location>
</feature>
<feature type="transmembrane region" description="Helical" evidence="1">
    <location>
        <begin position="80"/>
        <end position="98"/>
    </location>
</feature>
<evidence type="ECO:0000313" key="2">
    <source>
        <dbReference type="EMBL" id="TFD68770.1"/>
    </source>
</evidence>
<dbReference type="AlphaFoldDB" id="A0A4R9ASU2"/>
<dbReference type="InterPro" id="IPR045393">
    <property type="entry name" value="DUF6518"/>
</dbReference>